<gene>
    <name evidence="2" type="ORF">T02_10223</name>
</gene>
<protein>
    <submittedName>
        <fullName evidence="2">Uncharacterized protein</fullName>
    </submittedName>
</protein>
<evidence type="ECO:0000256" key="1">
    <source>
        <dbReference type="SAM" id="Phobius"/>
    </source>
</evidence>
<keyword evidence="3" id="KW-1185">Reference proteome</keyword>
<organism evidence="2 3">
    <name type="scientific">Trichinella nativa</name>
    <dbReference type="NCBI Taxonomy" id="6335"/>
    <lineage>
        <taxon>Eukaryota</taxon>
        <taxon>Metazoa</taxon>
        <taxon>Ecdysozoa</taxon>
        <taxon>Nematoda</taxon>
        <taxon>Enoplea</taxon>
        <taxon>Dorylaimia</taxon>
        <taxon>Trichinellida</taxon>
        <taxon>Trichinellidae</taxon>
        <taxon>Trichinella</taxon>
    </lineage>
</organism>
<sequence length="75" mass="8910">MNGKYRIFDVVLYLDGTTAWFFFVVADDNRTVLFNLTNLIQIWRQTLNRTHFVEMFCALTETACKGFWDKEHIAL</sequence>
<name>A0A0V1KPI4_9BILA</name>
<comment type="caution">
    <text evidence="2">The sequence shown here is derived from an EMBL/GenBank/DDBJ whole genome shotgun (WGS) entry which is preliminary data.</text>
</comment>
<dbReference type="Proteomes" id="UP000054721">
    <property type="component" value="Unassembled WGS sequence"/>
</dbReference>
<feature type="transmembrane region" description="Helical" evidence="1">
    <location>
        <begin position="7"/>
        <end position="26"/>
    </location>
</feature>
<evidence type="ECO:0000313" key="2">
    <source>
        <dbReference type="EMBL" id="KRZ49135.1"/>
    </source>
</evidence>
<keyword evidence="1" id="KW-0472">Membrane</keyword>
<evidence type="ECO:0000313" key="3">
    <source>
        <dbReference type="Proteomes" id="UP000054721"/>
    </source>
</evidence>
<keyword evidence="1" id="KW-1133">Transmembrane helix</keyword>
<accession>A0A0V1KPI4</accession>
<keyword evidence="1" id="KW-0812">Transmembrane</keyword>
<proteinExistence type="predicted"/>
<dbReference type="AlphaFoldDB" id="A0A0V1KPI4"/>
<reference evidence="2 3" key="1">
    <citation type="submission" date="2015-05" db="EMBL/GenBank/DDBJ databases">
        <title>Evolution of Trichinella species and genotypes.</title>
        <authorList>
            <person name="Korhonen P.K."/>
            <person name="Edoardo P."/>
            <person name="Giuseppe L.R."/>
            <person name="Gasser R.B."/>
        </authorList>
    </citation>
    <scope>NUCLEOTIDE SEQUENCE [LARGE SCALE GENOMIC DNA]</scope>
    <source>
        <strain evidence="2">ISS10</strain>
    </source>
</reference>
<dbReference type="EMBL" id="JYDW01000333">
    <property type="protein sequence ID" value="KRZ49135.1"/>
    <property type="molecule type" value="Genomic_DNA"/>
</dbReference>